<feature type="compositionally biased region" description="Gly residues" evidence="1">
    <location>
        <begin position="15"/>
        <end position="29"/>
    </location>
</feature>
<reference evidence="2" key="1">
    <citation type="submission" date="2023-06" db="EMBL/GenBank/DDBJ databases">
        <title>Genome-scale phylogeny and comparative genomics of the fungal order Sordariales.</title>
        <authorList>
            <consortium name="Lawrence Berkeley National Laboratory"/>
            <person name="Hensen N."/>
            <person name="Bonometti L."/>
            <person name="Westerberg I."/>
            <person name="Brannstrom I.O."/>
            <person name="Guillou S."/>
            <person name="Cros-Aarteil S."/>
            <person name="Calhoun S."/>
            <person name="Haridas S."/>
            <person name="Kuo A."/>
            <person name="Mondo S."/>
            <person name="Pangilinan J."/>
            <person name="Riley R."/>
            <person name="Labutti K."/>
            <person name="Andreopoulos B."/>
            <person name="Lipzen A."/>
            <person name="Chen C."/>
            <person name="Yanf M."/>
            <person name="Daum C."/>
            <person name="Ng V."/>
            <person name="Clum A."/>
            <person name="Steindorff A."/>
            <person name="Ohm R."/>
            <person name="Martin F."/>
            <person name="Silar P."/>
            <person name="Natvig D."/>
            <person name="Lalanne C."/>
            <person name="Gautier V."/>
            <person name="Ament-Velasquez S.L."/>
            <person name="Kruys A."/>
            <person name="Hutchinson M.I."/>
            <person name="Powell A.J."/>
            <person name="Barry K."/>
            <person name="Miller A.N."/>
            <person name="Grigoriev I.V."/>
            <person name="Debuchy R."/>
            <person name="Gladieux P."/>
            <person name="Thoren M.H."/>
            <person name="Johannesson H."/>
        </authorList>
    </citation>
    <scope>NUCLEOTIDE SEQUENCE</scope>
    <source>
        <strain evidence="2">CBS 540.89</strain>
    </source>
</reference>
<accession>A0AA40EMW9</accession>
<proteinExistence type="predicted"/>
<keyword evidence="3" id="KW-1185">Reference proteome</keyword>
<feature type="region of interest" description="Disordered" evidence="1">
    <location>
        <begin position="1"/>
        <end position="201"/>
    </location>
</feature>
<gene>
    <name evidence="2" type="ORF">B0T21DRAFT_360990</name>
</gene>
<evidence type="ECO:0000313" key="2">
    <source>
        <dbReference type="EMBL" id="KAK0742269.1"/>
    </source>
</evidence>
<comment type="caution">
    <text evidence="2">The sequence shown here is derived from an EMBL/GenBank/DDBJ whole genome shotgun (WGS) entry which is preliminary data.</text>
</comment>
<dbReference type="AlphaFoldDB" id="A0AA40EMW9"/>
<feature type="compositionally biased region" description="Low complexity" evidence="1">
    <location>
        <begin position="65"/>
        <end position="77"/>
    </location>
</feature>
<name>A0AA40EMW9_9PEZI</name>
<dbReference type="Proteomes" id="UP001172159">
    <property type="component" value="Unassembled WGS sequence"/>
</dbReference>
<protein>
    <submittedName>
        <fullName evidence="2">Uncharacterized protein</fullName>
    </submittedName>
</protein>
<organism evidence="2 3">
    <name type="scientific">Apiosordaria backusii</name>
    <dbReference type="NCBI Taxonomy" id="314023"/>
    <lineage>
        <taxon>Eukaryota</taxon>
        <taxon>Fungi</taxon>
        <taxon>Dikarya</taxon>
        <taxon>Ascomycota</taxon>
        <taxon>Pezizomycotina</taxon>
        <taxon>Sordariomycetes</taxon>
        <taxon>Sordariomycetidae</taxon>
        <taxon>Sordariales</taxon>
        <taxon>Lasiosphaeriaceae</taxon>
        <taxon>Apiosordaria</taxon>
    </lineage>
</organism>
<feature type="compositionally biased region" description="Polar residues" evidence="1">
    <location>
        <begin position="98"/>
        <end position="114"/>
    </location>
</feature>
<evidence type="ECO:0000313" key="3">
    <source>
        <dbReference type="Proteomes" id="UP001172159"/>
    </source>
</evidence>
<sequence length="218" mass="24241">MEEYYTGEYDDGDQGGHGDYGGYHQGGQSGYNRPPVVIQHPTEQPVEERYPQWQSQRATAGAEKQVQQQDTYQQPRQDVLTLHPGWNGQRKPVPSPSHAPSSEDNAIQEQPQQRESGDESFAERMKRTFKGLPRDVSSAITSIESGRSNAGSPYDMDDEYPGEILPFPPPPPRHRDRDIEGDGMSEAGWSGSGERASGRTGGMWKAAEEMFSGVKRQC</sequence>
<feature type="compositionally biased region" description="Acidic residues" evidence="1">
    <location>
        <begin position="1"/>
        <end position="13"/>
    </location>
</feature>
<evidence type="ECO:0000256" key="1">
    <source>
        <dbReference type="SAM" id="MobiDB-lite"/>
    </source>
</evidence>
<feature type="compositionally biased region" description="Basic and acidic residues" evidence="1">
    <location>
        <begin position="115"/>
        <end position="126"/>
    </location>
</feature>
<feature type="compositionally biased region" description="Polar residues" evidence="1">
    <location>
        <begin position="138"/>
        <end position="151"/>
    </location>
</feature>
<dbReference type="EMBL" id="JAUKTV010000003">
    <property type="protein sequence ID" value="KAK0742269.1"/>
    <property type="molecule type" value="Genomic_DNA"/>
</dbReference>